<dbReference type="WBParaSite" id="SVE_1509300.1">
    <property type="protein sequence ID" value="SVE_1509300.1"/>
    <property type="gene ID" value="SVE_1509300"/>
</dbReference>
<protein>
    <submittedName>
        <fullName evidence="2">Uncharacterized protein</fullName>
    </submittedName>
</protein>
<reference evidence="2" key="2">
    <citation type="submission" date="2015-08" db="UniProtKB">
        <authorList>
            <consortium name="WormBaseParasite"/>
        </authorList>
    </citation>
    <scope>IDENTIFICATION</scope>
</reference>
<dbReference type="AlphaFoldDB" id="A0A0K0FTB6"/>
<sequence>MFPSRDNLNKYRRSSFEKKCIPIVKKRKFCKNSITIVYKKIVWKNCTNYYWITKKLVKKKKTFIINYN</sequence>
<reference evidence="1" key="1">
    <citation type="submission" date="2014-07" db="EMBL/GenBank/DDBJ databases">
        <authorList>
            <person name="Martin A.A"/>
            <person name="De Silva N."/>
        </authorList>
    </citation>
    <scope>NUCLEOTIDE SEQUENCE</scope>
</reference>
<evidence type="ECO:0000313" key="1">
    <source>
        <dbReference type="Proteomes" id="UP000035680"/>
    </source>
</evidence>
<organism evidence="1 2">
    <name type="scientific">Strongyloides venezuelensis</name>
    <name type="common">Threadworm</name>
    <dbReference type="NCBI Taxonomy" id="75913"/>
    <lineage>
        <taxon>Eukaryota</taxon>
        <taxon>Metazoa</taxon>
        <taxon>Ecdysozoa</taxon>
        <taxon>Nematoda</taxon>
        <taxon>Chromadorea</taxon>
        <taxon>Rhabditida</taxon>
        <taxon>Tylenchina</taxon>
        <taxon>Panagrolaimomorpha</taxon>
        <taxon>Strongyloidoidea</taxon>
        <taxon>Strongyloididae</taxon>
        <taxon>Strongyloides</taxon>
    </lineage>
</organism>
<dbReference type="Proteomes" id="UP000035680">
    <property type="component" value="Unassembled WGS sequence"/>
</dbReference>
<proteinExistence type="predicted"/>
<evidence type="ECO:0000313" key="2">
    <source>
        <dbReference type="WBParaSite" id="SVE_1509300.1"/>
    </source>
</evidence>
<name>A0A0K0FTB6_STRVS</name>
<keyword evidence="1" id="KW-1185">Reference proteome</keyword>
<accession>A0A0K0FTB6</accession>